<gene>
    <name evidence="6" type="ORF">GcM1_225026</name>
</gene>
<dbReference type="InterPro" id="IPR048401">
    <property type="entry name" value="SLS1_C"/>
</dbReference>
<dbReference type="Pfam" id="PF14611">
    <property type="entry name" value="KH_SLS1_1"/>
    <property type="match status" value="1"/>
</dbReference>
<dbReference type="InterPro" id="IPR032741">
    <property type="entry name" value="Sls1_KH-1"/>
</dbReference>
<feature type="domain" description="SLS1 first KH" evidence="2">
    <location>
        <begin position="334"/>
        <end position="400"/>
    </location>
</feature>
<dbReference type="GO" id="GO:0005743">
    <property type="term" value="C:mitochondrial inner membrane"/>
    <property type="evidence" value="ECO:0007669"/>
    <property type="project" value="InterPro"/>
</dbReference>
<evidence type="ECO:0000313" key="7">
    <source>
        <dbReference type="Proteomes" id="UP000285326"/>
    </source>
</evidence>
<dbReference type="InterPro" id="IPR048400">
    <property type="entry name" value="SLS1_N"/>
</dbReference>
<evidence type="ECO:0000259" key="2">
    <source>
        <dbReference type="Pfam" id="PF14611"/>
    </source>
</evidence>
<dbReference type="Proteomes" id="UP000285326">
    <property type="component" value="Unassembled WGS sequence"/>
</dbReference>
<evidence type="ECO:0000259" key="3">
    <source>
        <dbReference type="Pfam" id="PF20776"/>
    </source>
</evidence>
<dbReference type="Pfam" id="PF20777">
    <property type="entry name" value="KH_SLS1_2"/>
    <property type="match status" value="1"/>
</dbReference>
<feature type="domain" description="SLS1 second KH" evidence="4">
    <location>
        <begin position="407"/>
        <end position="485"/>
    </location>
</feature>
<organism evidence="6 7">
    <name type="scientific">Golovinomyces cichoracearum</name>
    <dbReference type="NCBI Taxonomy" id="62708"/>
    <lineage>
        <taxon>Eukaryota</taxon>
        <taxon>Fungi</taxon>
        <taxon>Dikarya</taxon>
        <taxon>Ascomycota</taxon>
        <taxon>Pezizomycotina</taxon>
        <taxon>Leotiomycetes</taxon>
        <taxon>Erysiphales</taxon>
        <taxon>Erysiphaceae</taxon>
        <taxon>Golovinomyces</taxon>
    </lineage>
</organism>
<dbReference type="Pfam" id="PF20778">
    <property type="entry name" value="SLS1_C"/>
    <property type="match status" value="1"/>
</dbReference>
<protein>
    <submittedName>
        <fullName evidence="6">Uncharacterized protein</fullName>
    </submittedName>
</protein>
<evidence type="ECO:0000259" key="4">
    <source>
        <dbReference type="Pfam" id="PF20777"/>
    </source>
</evidence>
<evidence type="ECO:0000256" key="1">
    <source>
        <dbReference type="SAM" id="MobiDB-lite"/>
    </source>
</evidence>
<feature type="domain" description="SLS1 C-terminal" evidence="5">
    <location>
        <begin position="514"/>
        <end position="857"/>
    </location>
</feature>
<dbReference type="Pfam" id="PF20776">
    <property type="entry name" value="SLS1_N"/>
    <property type="match status" value="1"/>
</dbReference>
<sequence length="985" mass="112369">MIISRTARPHICLRCRLVLEKRRLPSYAQTVKISDEASRNSKEIARDQKTPKKAKPHQKIYRHAAHDIHSIHQVQGKHGKPTKIIVLRERFQKKPDIELEHVIPEYDTPIKDVPNEGVPSEGVPSEGVPSEGVPSEGVPSKGVPSEGVPSESVPSEGVPNEGVLNEGAPNEGFPNNGTPIDDASKDGIPTVGSPFDLMDQLENEKFPADTSEVNRHIESLRPEEKQMDRWAQFNQLIVQLTEGFTYHQLQQYIKSFKSDTIVEHIQNSVKCNSKEFLSNITPWQPGISSCQDYFDNDLTRGYMLESRTIKQRTAICLMRYCWNIELLILAEGIGQFEIVIRNDILELLLSGKPSHLQKFHDDVLIMQDEALEVFRSRNVIRITTTKTRKYRILQEIEKLVGLINIRKIPLSDLKSVSDAKQQTNSKLDEWRVKTFNDRTLTELKRITGVTIRREAHSKICIGALSKKSKFEENPVDAARRLILTARTTASLSDYSLASADRSLAAPLLYSQLEGLNWWCKVRSWFRWTYPISKETEKSRTVPTTETSAIHYINPPDGRKLGESDLKLLKSSALTDETDSKSQWSSKFSTSTFASMGAVIHANTDPQSREIPSIDSDPKDFITEFSTHVPNITRLLSHAKIKKTRKYDEKLVLRFLPNPFSKLKSDSSNFKSVSAKILSALPDVEFHCSIGRDKKACFGHAEAIVLENWTDVMLPQETVDVRFNQRTTCQLLNAKLSSIRKFFQDCSLSTEPGGKLYAPPSINLPISSHICRGRGLQKFQNTQNTSDEDANFTDLLNQNFEYLFSRFEIRRRLVFKYEDWHLEYIYIDAGKSGGTRGELILRPIKNEKGVNDEEFTDFSFELACHLTSLSTPDMTRFYDFTRVKSPLIRKYTPVHQSTSDYPRFFLYIPKRISFDSSPNQDITNDDSNLDLFPDFEEEIRDYEDEIDGTSYDADNYLVNELDNPVLLQNEGLNLPEQSPEIKEKDS</sequence>
<dbReference type="EMBL" id="MCBS01022559">
    <property type="protein sequence ID" value="RKF76663.1"/>
    <property type="molecule type" value="Genomic_DNA"/>
</dbReference>
<feature type="region of interest" description="Disordered" evidence="1">
    <location>
        <begin position="34"/>
        <end position="56"/>
    </location>
</feature>
<accession>A0A420IQ53</accession>
<name>A0A420IQ53_9PEZI</name>
<reference evidence="6 7" key="1">
    <citation type="journal article" date="2018" name="BMC Genomics">
        <title>Comparative genome analyses reveal sequence features reflecting distinct modes of host-adaptation between dicot and monocot powdery mildew.</title>
        <authorList>
            <person name="Wu Y."/>
            <person name="Ma X."/>
            <person name="Pan Z."/>
            <person name="Kale S.D."/>
            <person name="Song Y."/>
            <person name="King H."/>
            <person name="Zhang Q."/>
            <person name="Presley C."/>
            <person name="Deng X."/>
            <person name="Wei C.I."/>
            <person name="Xiao S."/>
        </authorList>
    </citation>
    <scope>NUCLEOTIDE SEQUENCE [LARGE SCALE GENOMIC DNA]</scope>
    <source>
        <strain evidence="6">UMSG1</strain>
    </source>
</reference>
<feature type="compositionally biased region" description="Basic and acidic residues" evidence="1">
    <location>
        <begin position="34"/>
        <end position="50"/>
    </location>
</feature>
<dbReference type="InterPro" id="IPR048748">
    <property type="entry name" value="SLS1_KH2"/>
</dbReference>
<evidence type="ECO:0000259" key="5">
    <source>
        <dbReference type="Pfam" id="PF20778"/>
    </source>
</evidence>
<feature type="compositionally biased region" description="Low complexity" evidence="1">
    <location>
        <begin position="142"/>
        <end position="159"/>
    </location>
</feature>
<proteinExistence type="predicted"/>
<comment type="caution">
    <text evidence="6">The sequence shown here is derived from an EMBL/GenBank/DDBJ whole genome shotgun (WGS) entry which is preliminary data.</text>
</comment>
<feature type="domain" description="SLS1 N-terminal" evidence="3">
    <location>
        <begin position="209"/>
        <end position="326"/>
    </location>
</feature>
<feature type="region of interest" description="Disordered" evidence="1">
    <location>
        <begin position="108"/>
        <end position="193"/>
    </location>
</feature>
<dbReference type="AlphaFoldDB" id="A0A420IQ53"/>
<evidence type="ECO:0000313" key="6">
    <source>
        <dbReference type="EMBL" id="RKF76663.1"/>
    </source>
</evidence>